<organism evidence="3 4">
    <name type="scientific">Priestia veravalensis</name>
    <dbReference type="NCBI Taxonomy" id="1414648"/>
    <lineage>
        <taxon>Bacteria</taxon>
        <taxon>Bacillati</taxon>
        <taxon>Bacillota</taxon>
        <taxon>Bacilli</taxon>
        <taxon>Bacillales</taxon>
        <taxon>Bacillaceae</taxon>
        <taxon>Priestia</taxon>
    </lineage>
</organism>
<keyword evidence="1" id="KW-0472">Membrane</keyword>
<dbReference type="RefSeq" id="WP_062687104.1">
    <property type="nucleotide sequence ID" value="NZ_KQ758671.1"/>
</dbReference>
<keyword evidence="1" id="KW-1133">Transmembrane helix</keyword>
<evidence type="ECO:0000313" key="4">
    <source>
        <dbReference type="Proteomes" id="UP000053681"/>
    </source>
</evidence>
<reference evidence="3 4" key="1">
    <citation type="submission" date="2015-11" db="EMBL/GenBank/DDBJ databases">
        <title>Bacillus caseinolyticus sp nov.</title>
        <authorList>
            <person name="Dastager S.G."/>
            <person name="Mawlankar R."/>
        </authorList>
    </citation>
    <scope>NUCLEOTIDE SEQUENCE [LARGE SCALE GENOMIC DNA]</scope>
    <source>
        <strain evidence="3 4">SGD-V-76</strain>
    </source>
</reference>
<keyword evidence="2" id="KW-0732">Signal</keyword>
<evidence type="ECO:0000256" key="1">
    <source>
        <dbReference type="SAM" id="Phobius"/>
    </source>
</evidence>
<gene>
    <name evidence="3" type="ORF">AS180_15415</name>
</gene>
<evidence type="ECO:0000313" key="3">
    <source>
        <dbReference type="EMBL" id="KSU87042.1"/>
    </source>
</evidence>
<comment type="caution">
    <text evidence="3">The sequence shown here is derived from an EMBL/GenBank/DDBJ whole genome shotgun (WGS) entry which is preliminary data.</text>
</comment>
<dbReference type="EMBL" id="LNQP01000056">
    <property type="protein sequence ID" value="KSU87042.1"/>
    <property type="molecule type" value="Genomic_DNA"/>
</dbReference>
<name>A0A0V8JJ00_9BACI</name>
<protein>
    <submittedName>
        <fullName evidence="3">Uncharacterized protein</fullName>
    </submittedName>
</protein>
<accession>A0A0V8JJ00</accession>
<keyword evidence="1" id="KW-0812">Transmembrane</keyword>
<dbReference type="Proteomes" id="UP000053681">
    <property type="component" value="Unassembled WGS sequence"/>
</dbReference>
<keyword evidence="4" id="KW-1185">Reference proteome</keyword>
<feature type="chain" id="PRO_5038871804" evidence="2">
    <location>
        <begin position="23"/>
        <end position="383"/>
    </location>
</feature>
<evidence type="ECO:0000256" key="2">
    <source>
        <dbReference type="SAM" id="SignalP"/>
    </source>
</evidence>
<dbReference type="AlphaFoldDB" id="A0A0V8JJ00"/>
<feature type="signal peptide" evidence="2">
    <location>
        <begin position="1"/>
        <end position="22"/>
    </location>
</feature>
<proteinExistence type="predicted"/>
<sequence>MKKKVLILSLSMFGLLSTNTFIPTKVLATTAVEPNENTAPEEELDVLYERVYDNGYALGESDGYSGEKFISFDGNNQLAAYPSEAASWFMLGYSVGFESGKRSKTEEEKTEKETDYSAGEKAGYEIGIQDYENATVAYTPPTMKSKSADWNEGFTFGYEKAIETMDLSVKAREEGYQQGVQDEAMSVPELYTEDPMTQKAFEEGFQKAMNEKEAVKNVQYEKDGYKLGYSMEPLVVPDGLTPAGTEAFTKGYNKGEKKRLEDVKMEGFNAAFLNKKYKVPKVYEWNVQLLEVYQQGFVSNKKAAQFKKQAYQDGWKLGTKMDVPAAYKKNKAAVTAYKEYYQLGQEKQEKTVYDVLIALGILLSGIGLFRVIRKRKKKGDFSV</sequence>
<feature type="transmembrane region" description="Helical" evidence="1">
    <location>
        <begin position="352"/>
        <end position="372"/>
    </location>
</feature>